<sequence>MILYLTYKEFELDSSSKSSVYKAIPVSYHFLARSPLRSPTVQTLGLLPPGTLIPKPLEASRRDFKYS</sequence>
<evidence type="ECO:0000313" key="1">
    <source>
        <dbReference type="EMBL" id="KAF7502586.1"/>
    </source>
</evidence>
<accession>A0A8H7E142</accession>
<gene>
    <name evidence="1" type="ORF">GJ744_005477</name>
</gene>
<dbReference type="AlphaFoldDB" id="A0A8H7E142"/>
<dbReference type="Proteomes" id="UP000606974">
    <property type="component" value="Unassembled WGS sequence"/>
</dbReference>
<name>A0A8H7E142_9EURO</name>
<proteinExistence type="predicted"/>
<keyword evidence="2" id="KW-1185">Reference proteome</keyword>
<organism evidence="1 2">
    <name type="scientific">Endocarpon pusillum</name>
    <dbReference type="NCBI Taxonomy" id="364733"/>
    <lineage>
        <taxon>Eukaryota</taxon>
        <taxon>Fungi</taxon>
        <taxon>Dikarya</taxon>
        <taxon>Ascomycota</taxon>
        <taxon>Pezizomycotina</taxon>
        <taxon>Eurotiomycetes</taxon>
        <taxon>Chaetothyriomycetidae</taxon>
        <taxon>Verrucariales</taxon>
        <taxon>Verrucariaceae</taxon>
        <taxon>Endocarpon</taxon>
    </lineage>
</organism>
<reference evidence="1" key="1">
    <citation type="submission" date="2020-02" db="EMBL/GenBank/DDBJ databases">
        <authorList>
            <person name="Palmer J.M."/>
        </authorList>
    </citation>
    <scope>NUCLEOTIDE SEQUENCE</scope>
    <source>
        <strain evidence="1">EPUS1.4</strain>
        <tissue evidence="1">Thallus</tissue>
    </source>
</reference>
<dbReference type="EMBL" id="JAACFV010000237">
    <property type="protein sequence ID" value="KAF7502586.1"/>
    <property type="molecule type" value="Genomic_DNA"/>
</dbReference>
<protein>
    <submittedName>
        <fullName evidence="1">Uncharacterized protein</fullName>
    </submittedName>
</protein>
<comment type="caution">
    <text evidence="1">The sequence shown here is derived from an EMBL/GenBank/DDBJ whole genome shotgun (WGS) entry which is preliminary data.</text>
</comment>
<evidence type="ECO:0000313" key="2">
    <source>
        <dbReference type="Proteomes" id="UP000606974"/>
    </source>
</evidence>